<name>A0A4Z0H3R3_9BACI</name>
<proteinExistence type="predicted"/>
<keyword evidence="2" id="KW-1185">Reference proteome</keyword>
<dbReference type="RefSeq" id="WP_135326589.1">
    <property type="nucleotide sequence ID" value="NZ_SRJC01000001.1"/>
</dbReference>
<dbReference type="Proteomes" id="UP000297982">
    <property type="component" value="Unassembled WGS sequence"/>
</dbReference>
<sequence>MSRYLHQIEPEEVRFLLDFNELKELVIDMLGDAKDLVTVEISFDQMEDFTGASIIRPMVKLREISKLNEEQRHLILDTGLSIDREPFDNGDYIMEEIFGPEYTVASATNDADGPFFTIEMPYRFYLEQKEKK</sequence>
<dbReference type="EMBL" id="SRJC01000001">
    <property type="protein sequence ID" value="TGB03906.1"/>
    <property type="molecule type" value="Genomic_DNA"/>
</dbReference>
<evidence type="ECO:0000313" key="1">
    <source>
        <dbReference type="EMBL" id="TGB03906.1"/>
    </source>
</evidence>
<protein>
    <submittedName>
        <fullName evidence="1">Uncharacterized protein</fullName>
    </submittedName>
</protein>
<dbReference type="AlphaFoldDB" id="A0A4Z0H3R3"/>
<evidence type="ECO:0000313" key="2">
    <source>
        <dbReference type="Proteomes" id="UP000297982"/>
    </source>
</evidence>
<gene>
    <name evidence="1" type="ORF">E4663_02545</name>
</gene>
<comment type="caution">
    <text evidence="1">The sequence shown here is derived from an EMBL/GenBank/DDBJ whole genome shotgun (WGS) entry which is preliminary data.</text>
</comment>
<reference evidence="1 2" key="1">
    <citation type="journal article" date="2003" name="Int. J. Syst. Evol. Microbiol.">
        <title>Halobacillus salinus sp. nov., isolated from a salt lake on the coast of the East Sea in Korea.</title>
        <authorList>
            <person name="Yoon J.H."/>
            <person name="Kang K.H."/>
            <person name="Park Y.H."/>
        </authorList>
    </citation>
    <scope>NUCLEOTIDE SEQUENCE [LARGE SCALE GENOMIC DNA]</scope>
    <source>
        <strain evidence="1 2">HSL-3</strain>
    </source>
</reference>
<organism evidence="1 2">
    <name type="scientific">Halobacillus salinus</name>
    <dbReference type="NCBI Taxonomy" id="192814"/>
    <lineage>
        <taxon>Bacteria</taxon>
        <taxon>Bacillati</taxon>
        <taxon>Bacillota</taxon>
        <taxon>Bacilli</taxon>
        <taxon>Bacillales</taxon>
        <taxon>Bacillaceae</taxon>
        <taxon>Halobacillus</taxon>
    </lineage>
</organism>
<accession>A0A4Z0H3R3</accession>